<dbReference type="RefSeq" id="WP_026397313.1">
    <property type="nucleotide sequence ID" value="NZ_AUBI01000003.1"/>
</dbReference>
<dbReference type="Gene3D" id="2.140.10.10">
    <property type="entry name" value="Quinoprotein alcohol dehydrogenase-like superfamily"/>
    <property type="match status" value="1"/>
</dbReference>
<comment type="similarity">
    <text evidence="1">Belongs to the bacterial PQQ dehydrogenase family.</text>
</comment>
<proteinExistence type="inferred from homology"/>
<evidence type="ECO:0000256" key="3">
    <source>
        <dbReference type="ARBA" id="ARBA00022891"/>
    </source>
</evidence>
<feature type="binding site" evidence="6">
    <location>
        <position position="157"/>
    </location>
    <ligand>
        <name>pyrroloquinoline quinone</name>
        <dbReference type="ChEBI" id="CHEBI:58442"/>
    </ligand>
</feature>
<dbReference type="InterPro" id="IPR034119">
    <property type="entry name" value="ADHI"/>
</dbReference>
<keyword evidence="3 6" id="KW-0634">PQQ</keyword>
<evidence type="ECO:0000259" key="10">
    <source>
        <dbReference type="Pfam" id="PF01011"/>
    </source>
</evidence>
<feature type="binding site" evidence="6">
    <location>
        <begin position="413"/>
        <end position="414"/>
    </location>
    <ligand>
        <name>pyrroloquinoline quinone</name>
        <dbReference type="ChEBI" id="CHEBI:58442"/>
    </ligand>
</feature>
<feature type="binding site" evidence="7">
    <location>
        <position position="327"/>
    </location>
    <ligand>
        <name>Ca(2+)</name>
        <dbReference type="ChEBI" id="CHEBI:29108"/>
    </ligand>
</feature>
<feature type="signal peptide" evidence="9">
    <location>
        <begin position="1"/>
        <end position="40"/>
    </location>
</feature>
<dbReference type="PANTHER" id="PTHR32303">
    <property type="entry name" value="QUINOPROTEIN ALCOHOL DEHYDROGENASE (CYTOCHROME C)"/>
    <property type="match status" value="1"/>
</dbReference>
<evidence type="ECO:0000256" key="6">
    <source>
        <dbReference type="PIRSR" id="PIRSR617512-2"/>
    </source>
</evidence>
<dbReference type="Proteomes" id="UP000321635">
    <property type="component" value="Unassembled WGS sequence"/>
</dbReference>
<feature type="binding site" evidence="6">
    <location>
        <position position="201"/>
    </location>
    <ligand>
        <name>pyrroloquinoline quinone</name>
        <dbReference type="ChEBI" id="CHEBI:58442"/>
    </ligand>
</feature>
<organism evidence="11 12">
    <name type="scientific">Acetobacter nitrogenifigens DSM 23921 = NBRC 105050</name>
    <dbReference type="NCBI Taxonomy" id="1120919"/>
    <lineage>
        <taxon>Bacteria</taxon>
        <taxon>Pseudomonadati</taxon>
        <taxon>Pseudomonadota</taxon>
        <taxon>Alphaproteobacteria</taxon>
        <taxon>Acetobacterales</taxon>
        <taxon>Acetobacteraceae</taxon>
        <taxon>Acetobacter</taxon>
    </lineage>
</organism>
<reference evidence="11 12" key="1">
    <citation type="submission" date="2019-07" db="EMBL/GenBank/DDBJ databases">
        <title>Whole genome shotgun sequence of Acetobacter nitrogenifigens NBRC 105050.</title>
        <authorList>
            <person name="Hosoyama A."/>
            <person name="Uohara A."/>
            <person name="Ohji S."/>
            <person name="Ichikawa N."/>
        </authorList>
    </citation>
    <scope>NUCLEOTIDE SEQUENCE [LARGE SCALE GENOMIC DNA]</scope>
    <source>
        <strain evidence="11 12">NBRC 105050</strain>
    </source>
</reference>
<evidence type="ECO:0000256" key="4">
    <source>
        <dbReference type="ARBA" id="ARBA00023002"/>
    </source>
</evidence>
<dbReference type="Pfam" id="PF01011">
    <property type="entry name" value="PQQ"/>
    <property type="match status" value="2"/>
</dbReference>
<feature type="binding site" evidence="7">
    <location>
        <position position="285"/>
    </location>
    <ligand>
        <name>Ca(2+)</name>
        <dbReference type="ChEBI" id="CHEBI:29108"/>
    </ligand>
</feature>
<feature type="disulfide bond" evidence="8">
    <location>
        <begin position="151"/>
        <end position="152"/>
    </location>
</feature>
<dbReference type="OrthoDB" id="9794322at2"/>
<keyword evidence="2 7" id="KW-0479">Metal-binding</keyword>
<evidence type="ECO:0000256" key="7">
    <source>
        <dbReference type="PIRSR" id="PIRSR617512-3"/>
    </source>
</evidence>
<dbReference type="CDD" id="cd10277">
    <property type="entry name" value="PQQ_ADH_I"/>
    <property type="match status" value="1"/>
</dbReference>
<dbReference type="InterPro" id="IPR017512">
    <property type="entry name" value="PQQ_MeOH/EtOH_DH"/>
</dbReference>
<evidence type="ECO:0000256" key="5">
    <source>
        <dbReference type="PIRSR" id="PIRSR617512-1"/>
    </source>
</evidence>
<dbReference type="EMBL" id="BJYF01000007">
    <property type="protein sequence ID" value="GEN59601.1"/>
    <property type="molecule type" value="Genomic_DNA"/>
</dbReference>
<accession>A0A511X9L3</accession>
<feature type="active site" description="Proton acceptor" evidence="5">
    <location>
        <position position="327"/>
    </location>
</feature>
<comment type="cofactor">
    <cofactor evidence="6">
        <name>pyrroloquinoline quinone</name>
        <dbReference type="ChEBI" id="CHEBI:58442"/>
    </cofactor>
    <text evidence="6">Binds 1 PQQ group per subunit.</text>
</comment>
<dbReference type="InterPro" id="IPR018391">
    <property type="entry name" value="PQQ_b-propeller_rpt"/>
</dbReference>
<keyword evidence="8" id="KW-1015">Disulfide bond</keyword>
<sequence length="584" mass="63024">MKVALRNATATRSRRSIPSLALGAALACATALSIPSHAKADGDAGPYSSVTSSRLANASKDNGWLMYRRDYTSSGYAPFTDINTGNVAQLKPVWDYETGIKTGHEAPPIINGDYMFVSTPKNHLLAFQASTGKLLWKYERDLSEVGLKTICCDVVNRGVALYGDNVYMATLDNHVLALDAKTGKIVWDVQLEPADLGYAMTLAPLVVKGKIMVGISGGEYGGRGFIAALDAKTGKQDWKTFTVPEPGQPGGDTWPKGAYTTGGGATWLTGSYDAQTDSLIWGVGNPGPWLATLRPGDNLYTDSVIALNPDNGHIKWHYQYTPHDTWDYDGTNEPVLVDLTYEGKPYKALVSASRNGWFYAIDRQNGKFIYAEKFAHATSVSGFKDGVAITDPAMRPDIGKEVFTCPSFLGGKNWWPIAVDPQNHLAFVPTLHTCMKMKGNPVSYKAGLPFLGESFNVMHDPENPDHWGSVQAIDLNTGKRAWSFESTLPWNGGMLATAGGLVFSGSADGYLYAFDAKTGDVKWKSPKMSSGVIGVPATWKVGDKQYVAVYAGWGGGVPIWGGDMAKDKAVRSIPLGGHLYVFGL</sequence>
<dbReference type="GO" id="GO:0005509">
    <property type="term" value="F:calcium ion binding"/>
    <property type="evidence" value="ECO:0007669"/>
    <property type="project" value="InterPro"/>
</dbReference>
<comment type="caution">
    <text evidence="11">The sequence shown here is derived from an EMBL/GenBank/DDBJ whole genome shotgun (WGS) entry which is preliminary data.</text>
</comment>
<dbReference type="PROSITE" id="PS51257">
    <property type="entry name" value="PROKAR_LIPOPROTEIN"/>
    <property type="match status" value="1"/>
</dbReference>
<dbReference type="InterPro" id="IPR002372">
    <property type="entry name" value="PQQ_rpt_dom"/>
</dbReference>
<name>A0A511X9L3_9PROT</name>
<comment type="cofactor">
    <cofactor evidence="7">
        <name>Ca(2+)</name>
        <dbReference type="ChEBI" id="CHEBI:29108"/>
    </cofactor>
    <text evidence="7">Binds 1 Ca(2+) ion per subunit.</text>
</comment>
<dbReference type="AlphaFoldDB" id="A0A511X9L3"/>
<dbReference type="SMART" id="SM00564">
    <property type="entry name" value="PQQ"/>
    <property type="match status" value="6"/>
</dbReference>
<keyword evidence="12" id="KW-1185">Reference proteome</keyword>
<gene>
    <name evidence="11" type="ORF">ANI02nite_14850</name>
</gene>
<feature type="binding site" evidence="7">
    <location>
        <position position="219"/>
    </location>
    <ligand>
        <name>Ca(2+)</name>
        <dbReference type="ChEBI" id="CHEBI:29108"/>
    </ligand>
</feature>
<protein>
    <submittedName>
        <fullName evidence="11">Alcohol dehydrogenase</fullName>
    </submittedName>
</protein>
<dbReference type="GO" id="GO:0016614">
    <property type="term" value="F:oxidoreductase activity, acting on CH-OH group of donors"/>
    <property type="evidence" value="ECO:0007669"/>
    <property type="project" value="InterPro"/>
</dbReference>
<keyword evidence="7" id="KW-0106">Calcium</keyword>
<evidence type="ECO:0000313" key="12">
    <source>
        <dbReference type="Proteomes" id="UP000321635"/>
    </source>
</evidence>
<evidence type="ECO:0000256" key="1">
    <source>
        <dbReference type="ARBA" id="ARBA00008156"/>
    </source>
</evidence>
<feature type="chain" id="PRO_5021701123" evidence="9">
    <location>
        <begin position="41"/>
        <end position="584"/>
    </location>
</feature>
<evidence type="ECO:0000313" key="11">
    <source>
        <dbReference type="EMBL" id="GEN59601.1"/>
    </source>
</evidence>
<evidence type="ECO:0000256" key="9">
    <source>
        <dbReference type="SAM" id="SignalP"/>
    </source>
</evidence>
<dbReference type="GO" id="GO:0016020">
    <property type="term" value="C:membrane"/>
    <property type="evidence" value="ECO:0007669"/>
    <property type="project" value="InterPro"/>
</dbReference>
<dbReference type="SUPFAM" id="SSF50998">
    <property type="entry name" value="Quinoprotein alcohol dehydrogenase-like"/>
    <property type="match status" value="1"/>
</dbReference>
<evidence type="ECO:0000256" key="8">
    <source>
        <dbReference type="PIRSR" id="PIRSR617512-4"/>
    </source>
</evidence>
<feature type="domain" description="Pyrrolo-quinoline quinone repeat" evidence="10">
    <location>
        <begin position="64"/>
        <end position="370"/>
    </location>
</feature>
<keyword evidence="4" id="KW-0560">Oxidoreductase</keyword>
<keyword evidence="9" id="KW-0732">Signal</keyword>
<dbReference type="InterPro" id="IPR011047">
    <property type="entry name" value="Quinoprotein_ADH-like_sf"/>
</dbReference>
<feature type="binding site" evidence="6">
    <location>
        <position position="105"/>
    </location>
    <ligand>
        <name>pyrroloquinoline quinone</name>
        <dbReference type="ChEBI" id="CHEBI:58442"/>
    </ligand>
</feature>
<dbReference type="PANTHER" id="PTHR32303:SF20">
    <property type="entry name" value="QUINOPROTEIN ETHANOL DEHYDROGENASE"/>
    <property type="match status" value="1"/>
</dbReference>
<dbReference type="NCBIfam" id="TIGR03075">
    <property type="entry name" value="PQQ_enz_alc_DH"/>
    <property type="match status" value="1"/>
</dbReference>
<evidence type="ECO:0000256" key="2">
    <source>
        <dbReference type="ARBA" id="ARBA00022723"/>
    </source>
</evidence>
<dbReference type="STRING" id="1120919.GCA_000429165_01210"/>
<feature type="domain" description="Pyrrolo-quinoline quinone repeat" evidence="10">
    <location>
        <begin position="396"/>
        <end position="547"/>
    </location>
</feature>